<dbReference type="InterPro" id="IPR024088">
    <property type="entry name" value="Tyr-tRNA-ligase_bac-type"/>
</dbReference>
<dbReference type="InterPro" id="IPR024107">
    <property type="entry name" value="Tyr-tRNA-ligase_bac_1"/>
</dbReference>
<dbReference type="Pfam" id="PF00579">
    <property type="entry name" value="tRNA-synt_1b"/>
    <property type="match status" value="1"/>
</dbReference>
<dbReference type="HAMAP" id="MF_02006">
    <property type="entry name" value="Tyr_tRNA_synth_type1"/>
    <property type="match status" value="1"/>
</dbReference>
<accession>A0A1I4VCM5</accession>
<proteinExistence type="inferred from homology"/>
<dbReference type="EC" id="6.1.1.1" evidence="8"/>
<sequence length="427" mass="48038">MGKTGTVLGELERRGFIEQVTDRDGLEEYLSHPAVCYVGFDPTADSLHVGHLLPIFALVHMQRYGHRPIAILGGGTGLIGDPSGKTEMRKLMTRDELEHNARCIKDQLAQLIDFSDGKALFLNNADWLVELKYIEFLRDIGRHFSVNRMLAAESYRQRLETGLNFIEFNYMLLQAYDFYYLAREYDCLLQMGGRDQWGNIVAGIDLIKKKLGKQAYGLTFPLVTTASGAKMGKTAQGAVWLSPERTSPFDFYQYWVNVDDRDVVRFLKMFTFLPVEEIDALSSLEGEELIPCKRILAYEVTALIHGKDKAEEVYRAACSAFGTVDIAPDILPGSSIPRRIEVDKKEMPSWNLPKDRLEEGIPVYDLFYEAGLCESKSAARRLIAQGGAYINGERIRDINTVVTGEFVKDGSIVLKAGKKKIKRVVVA</sequence>
<evidence type="ECO:0000256" key="6">
    <source>
        <dbReference type="ARBA" id="ARBA00023146"/>
    </source>
</evidence>
<dbReference type="AlphaFoldDB" id="A0A1I4VCM5"/>
<feature type="short sequence motif" description="'HIGH' region" evidence="8">
    <location>
        <begin position="42"/>
        <end position="51"/>
    </location>
</feature>
<dbReference type="FunFam" id="1.10.240.10:FF:000001">
    <property type="entry name" value="Tyrosine--tRNA ligase"/>
    <property type="match status" value="1"/>
</dbReference>
<dbReference type="InterPro" id="IPR002307">
    <property type="entry name" value="Tyr-tRNA-ligase"/>
</dbReference>
<dbReference type="InterPro" id="IPR002305">
    <property type="entry name" value="aa-tRNA-synth_Ic"/>
</dbReference>
<evidence type="ECO:0000256" key="5">
    <source>
        <dbReference type="ARBA" id="ARBA00022917"/>
    </source>
</evidence>
<evidence type="ECO:0000259" key="10">
    <source>
        <dbReference type="Pfam" id="PF22421"/>
    </source>
</evidence>
<dbReference type="Gene3D" id="1.10.240.10">
    <property type="entry name" value="Tyrosyl-Transfer RNA Synthetase"/>
    <property type="match status" value="1"/>
</dbReference>
<dbReference type="PANTHER" id="PTHR11766:SF0">
    <property type="entry name" value="TYROSINE--TRNA LIGASE, MITOCHONDRIAL"/>
    <property type="match status" value="1"/>
</dbReference>
<comment type="similarity">
    <text evidence="8">Belongs to the class-I aminoacyl-tRNA synthetase family. TyrS type 1 subfamily.</text>
</comment>
<dbReference type="Pfam" id="PF22421">
    <property type="entry name" value="SYY_C-terminal"/>
    <property type="match status" value="1"/>
</dbReference>
<dbReference type="SUPFAM" id="SSF52374">
    <property type="entry name" value="Nucleotidylyl transferase"/>
    <property type="match status" value="1"/>
</dbReference>
<evidence type="ECO:0000313" key="11">
    <source>
        <dbReference type="EMBL" id="SFM98914.1"/>
    </source>
</evidence>
<gene>
    <name evidence="8" type="primary">tyrS</name>
    <name evidence="11" type="ORF">SAMN05660836_02208</name>
</gene>
<feature type="domain" description="Tyrosine--tRNA ligase SYY-like C-terminal" evidence="10">
    <location>
        <begin position="344"/>
        <end position="420"/>
    </location>
</feature>
<dbReference type="InterPro" id="IPR054608">
    <property type="entry name" value="SYY-like_C"/>
</dbReference>
<evidence type="ECO:0000256" key="2">
    <source>
        <dbReference type="ARBA" id="ARBA00022741"/>
    </source>
</evidence>
<dbReference type="OrthoDB" id="9804243at2"/>
<dbReference type="PROSITE" id="PS00178">
    <property type="entry name" value="AA_TRNA_LIGASE_I"/>
    <property type="match status" value="1"/>
</dbReference>
<evidence type="ECO:0000256" key="7">
    <source>
        <dbReference type="ARBA" id="ARBA00048248"/>
    </source>
</evidence>
<dbReference type="GO" id="GO:0005829">
    <property type="term" value="C:cytosol"/>
    <property type="evidence" value="ECO:0007669"/>
    <property type="project" value="TreeGrafter"/>
</dbReference>
<comment type="subunit">
    <text evidence="8">Homodimer.</text>
</comment>
<feature type="binding site" evidence="8">
    <location>
        <position position="233"/>
    </location>
    <ligand>
        <name>ATP</name>
        <dbReference type="ChEBI" id="CHEBI:30616"/>
    </ligand>
</feature>
<evidence type="ECO:0000256" key="8">
    <source>
        <dbReference type="HAMAP-Rule" id="MF_02006"/>
    </source>
</evidence>
<dbReference type="Proteomes" id="UP000199611">
    <property type="component" value="Unassembled WGS sequence"/>
</dbReference>
<comment type="subcellular location">
    <subcellularLocation>
        <location evidence="8">Cytoplasm</location>
    </subcellularLocation>
</comment>
<keyword evidence="3 8" id="KW-0067">ATP-binding</keyword>
<dbReference type="GO" id="GO:0006437">
    <property type="term" value="P:tyrosyl-tRNA aminoacylation"/>
    <property type="evidence" value="ECO:0007669"/>
    <property type="project" value="UniProtKB-UniRule"/>
</dbReference>
<comment type="function">
    <text evidence="8">Catalyzes the attachment of tyrosine to tRNA(Tyr) in a two-step reaction: tyrosine is first activated by ATP to form Tyr-AMP and then transferred to the acceptor end of tRNA(Tyr).</text>
</comment>
<dbReference type="CDD" id="cd00165">
    <property type="entry name" value="S4"/>
    <property type="match status" value="1"/>
</dbReference>
<keyword evidence="1 8" id="KW-0436">Ligase</keyword>
<dbReference type="InterPro" id="IPR014729">
    <property type="entry name" value="Rossmann-like_a/b/a_fold"/>
</dbReference>
<keyword evidence="4 9" id="KW-0694">RNA-binding</keyword>
<dbReference type="CDD" id="cd00805">
    <property type="entry name" value="TyrRS_core"/>
    <property type="match status" value="1"/>
</dbReference>
<feature type="binding site" evidence="8">
    <location>
        <position position="174"/>
    </location>
    <ligand>
        <name>L-tyrosine</name>
        <dbReference type="ChEBI" id="CHEBI:58315"/>
    </ligand>
</feature>
<dbReference type="PANTHER" id="PTHR11766">
    <property type="entry name" value="TYROSYL-TRNA SYNTHETASE"/>
    <property type="match status" value="1"/>
</dbReference>
<comment type="catalytic activity">
    <reaction evidence="7 8">
        <text>tRNA(Tyr) + L-tyrosine + ATP = L-tyrosyl-tRNA(Tyr) + AMP + diphosphate + H(+)</text>
        <dbReference type="Rhea" id="RHEA:10220"/>
        <dbReference type="Rhea" id="RHEA-COMP:9706"/>
        <dbReference type="Rhea" id="RHEA-COMP:9707"/>
        <dbReference type="ChEBI" id="CHEBI:15378"/>
        <dbReference type="ChEBI" id="CHEBI:30616"/>
        <dbReference type="ChEBI" id="CHEBI:33019"/>
        <dbReference type="ChEBI" id="CHEBI:58315"/>
        <dbReference type="ChEBI" id="CHEBI:78442"/>
        <dbReference type="ChEBI" id="CHEBI:78536"/>
        <dbReference type="ChEBI" id="CHEBI:456215"/>
        <dbReference type="EC" id="6.1.1.1"/>
    </reaction>
</comment>
<dbReference type="Gene3D" id="3.10.290.10">
    <property type="entry name" value="RNA-binding S4 domain"/>
    <property type="match status" value="1"/>
</dbReference>
<dbReference type="InterPro" id="IPR001412">
    <property type="entry name" value="aa-tRNA-synth_I_CS"/>
</dbReference>
<dbReference type="PROSITE" id="PS50889">
    <property type="entry name" value="S4"/>
    <property type="match status" value="1"/>
</dbReference>
<dbReference type="STRING" id="39841.SAMN05660836_02208"/>
<evidence type="ECO:0000256" key="1">
    <source>
        <dbReference type="ARBA" id="ARBA00022598"/>
    </source>
</evidence>
<keyword evidence="6 8" id="KW-0030">Aminoacyl-tRNA synthetase</keyword>
<dbReference type="InterPro" id="IPR036986">
    <property type="entry name" value="S4_RNA-bd_sf"/>
</dbReference>
<feature type="short sequence motif" description="'KMSKS' region" evidence="8">
    <location>
        <begin position="230"/>
        <end position="234"/>
    </location>
</feature>
<keyword evidence="2 8" id="KW-0547">Nucleotide-binding</keyword>
<name>A0A1I4VCM5_9BACT</name>
<protein>
    <recommendedName>
        <fullName evidence="8">Tyrosine--tRNA ligase</fullName>
        <ecNumber evidence="8">6.1.1.1</ecNumber>
    </recommendedName>
    <alternativeName>
        <fullName evidence="8">Tyrosyl-tRNA synthetase</fullName>
        <shortName evidence="8">TyrRS</shortName>
    </alternativeName>
</protein>
<evidence type="ECO:0000256" key="4">
    <source>
        <dbReference type="ARBA" id="ARBA00022884"/>
    </source>
</evidence>
<feature type="binding site" evidence="8">
    <location>
        <position position="37"/>
    </location>
    <ligand>
        <name>L-tyrosine</name>
        <dbReference type="ChEBI" id="CHEBI:58315"/>
    </ligand>
</feature>
<keyword evidence="8" id="KW-0963">Cytoplasm</keyword>
<keyword evidence="12" id="KW-1185">Reference proteome</keyword>
<dbReference type="GO" id="GO:0003723">
    <property type="term" value="F:RNA binding"/>
    <property type="evidence" value="ECO:0007669"/>
    <property type="project" value="UniProtKB-KW"/>
</dbReference>
<dbReference type="NCBIfam" id="TIGR00234">
    <property type="entry name" value="tyrS"/>
    <property type="match status" value="1"/>
</dbReference>
<feature type="binding site" evidence="8">
    <location>
        <position position="170"/>
    </location>
    <ligand>
        <name>L-tyrosine</name>
        <dbReference type="ChEBI" id="CHEBI:58315"/>
    </ligand>
</feature>
<evidence type="ECO:0000313" key="12">
    <source>
        <dbReference type="Proteomes" id="UP000199611"/>
    </source>
</evidence>
<dbReference type="GO" id="GO:0005524">
    <property type="term" value="F:ATP binding"/>
    <property type="evidence" value="ECO:0007669"/>
    <property type="project" value="UniProtKB-UniRule"/>
</dbReference>
<evidence type="ECO:0000256" key="3">
    <source>
        <dbReference type="ARBA" id="ARBA00022840"/>
    </source>
</evidence>
<keyword evidence="5 8" id="KW-0648">Protein biosynthesis</keyword>
<organism evidence="11 12">
    <name type="scientific">Thermodesulforhabdus norvegica</name>
    <dbReference type="NCBI Taxonomy" id="39841"/>
    <lineage>
        <taxon>Bacteria</taxon>
        <taxon>Pseudomonadati</taxon>
        <taxon>Thermodesulfobacteriota</taxon>
        <taxon>Syntrophobacteria</taxon>
        <taxon>Syntrophobacterales</taxon>
        <taxon>Thermodesulforhabdaceae</taxon>
        <taxon>Thermodesulforhabdus</taxon>
    </lineage>
</organism>
<dbReference type="GO" id="GO:0004831">
    <property type="term" value="F:tyrosine-tRNA ligase activity"/>
    <property type="evidence" value="ECO:0007669"/>
    <property type="project" value="UniProtKB-UniRule"/>
</dbReference>
<dbReference type="Gene3D" id="3.40.50.620">
    <property type="entry name" value="HUPs"/>
    <property type="match status" value="1"/>
</dbReference>
<evidence type="ECO:0000256" key="9">
    <source>
        <dbReference type="PROSITE-ProRule" id="PRU00182"/>
    </source>
</evidence>
<dbReference type="SUPFAM" id="SSF55174">
    <property type="entry name" value="Alpha-L RNA-binding motif"/>
    <property type="match status" value="1"/>
</dbReference>
<dbReference type="PRINTS" id="PR01040">
    <property type="entry name" value="TRNASYNTHTYR"/>
</dbReference>
<dbReference type="RefSeq" id="WP_093395807.1">
    <property type="nucleotide sequence ID" value="NZ_FOUU01000009.1"/>
</dbReference>
<reference evidence="11 12" key="1">
    <citation type="submission" date="2016-10" db="EMBL/GenBank/DDBJ databases">
        <authorList>
            <person name="de Groot N.N."/>
        </authorList>
    </citation>
    <scope>NUCLEOTIDE SEQUENCE [LARGE SCALE GENOMIC DNA]</scope>
    <source>
        <strain evidence="11 12">DSM 9990</strain>
    </source>
</reference>
<dbReference type="EMBL" id="FOUU01000009">
    <property type="protein sequence ID" value="SFM98914.1"/>
    <property type="molecule type" value="Genomic_DNA"/>
</dbReference>